<dbReference type="SUPFAM" id="SSF47979">
    <property type="entry name" value="Iron-dependent repressor protein, dimerization domain"/>
    <property type="match status" value="1"/>
</dbReference>
<keyword evidence="6" id="KW-0804">Transcription</keyword>
<accession>A0A2T2WEY7</accession>
<evidence type="ECO:0000259" key="7">
    <source>
        <dbReference type="Pfam" id="PF01325"/>
    </source>
</evidence>
<dbReference type="SMART" id="SM00529">
    <property type="entry name" value="HTH_DTXR"/>
    <property type="match status" value="1"/>
</dbReference>
<name>A0A2T2WEY7_9FIRM</name>
<sequence length="235" mass="26059">MPSKSDAESAPFGAQSYLEAIYVLTTENRQVQAVRIAEYLGVSAVSVSRALTRLEKSGDIVSRSPEVRLSARGWAKAEAVVRRHRLAERWLSDRLGLGLVEAHREAERLEHALSQRVEQALWEDLGRPTTCPHGNPIPGLTDAASPTLHVVPLDRARPGRYIVDRIYEQMEGLEERLLWIQDHGLIPGSFFIVPEVNHPVGGEPIIEIGELVITVPQDVARQLMVREADESSPAT</sequence>
<gene>
    <name evidence="9" type="ORF">C7B45_13390</name>
</gene>
<keyword evidence="4" id="KW-0805">Transcription regulation</keyword>
<dbReference type="Gene3D" id="1.10.10.10">
    <property type="entry name" value="Winged helix-like DNA-binding domain superfamily/Winged helix DNA-binding domain"/>
    <property type="match status" value="1"/>
</dbReference>
<evidence type="ECO:0000256" key="2">
    <source>
        <dbReference type="ARBA" id="ARBA00007871"/>
    </source>
</evidence>
<dbReference type="SUPFAM" id="SSF50037">
    <property type="entry name" value="C-terminal domain of transcriptional repressors"/>
    <property type="match status" value="1"/>
</dbReference>
<dbReference type="Pfam" id="PF01325">
    <property type="entry name" value="Fe_dep_repress"/>
    <property type="match status" value="1"/>
</dbReference>
<dbReference type="Proteomes" id="UP000241848">
    <property type="component" value="Unassembled WGS sequence"/>
</dbReference>
<dbReference type="InterPro" id="IPR036390">
    <property type="entry name" value="WH_DNA-bd_sf"/>
</dbReference>
<comment type="subunit">
    <text evidence="3">Homodimer.</text>
</comment>
<dbReference type="SUPFAM" id="SSF46785">
    <property type="entry name" value="Winged helix' DNA-binding domain"/>
    <property type="match status" value="1"/>
</dbReference>
<evidence type="ECO:0000313" key="9">
    <source>
        <dbReference type="EMBL" id="PSR20807.1"/>
    </source>
</evidence>
<proteinExistence type="inferred from homology"/>
<evidence type="ECO:0000256" key="1">
    <source>
        <dbReference type="ARBA" id="ARBA00004496"/>
    </source>
</evidence>
<dbReference type="GO" id="GO:0003700">
    <property type="term" value="F:DNA-binding transcription factor activity"/>
    <property type="evidence" value="ECO:0007669"/>
    <property type="project" value="InterPro"/>
</dbReference>
<dbReference type="InterPro" id="IPR022687">
    <property type="entry name" value="HTH_DTXR"/>
</dbReference>
<evidence type="ECO:0000313" key="10">
    <source>
        <dbReference type="Proteomes" id="UP000241848"/>
    </source>
</evidence>
<dbReference type="GO" id="GO:0003677">
    <property type="term" value="F:DNA binding"/>
    <property type="evidence" value="ECO:0007669"/>
    <property type="project" value="UniProtKB-KW"/>
</dbReference>
<organism evidence="9 10">
    <name type="scientific">Sulfobacillus acidophilus</name>
    <dbReference type="NCBI Taxonomy" id="53633"/>
    <lineage>
        <taxon>Bacteria</taxon>
        <taxon>Bacillati</taxon>
        <taxon>Bacillota</taxon>
        <taxon>Clostridia</taxon>
        <taxon>Eubacteriales</taxon>
        <taxon>Clostridiales Family XVII. Incertae Sedis</taxon>
        <taxon>Sulfobacillus</taxon>
    </lineage>
</organism>
<dbReference type="InterPro" id="IPR036388">
    <property type="entry name" value="WH-like_DNA-bd_sf"/>
</dbReference>
<reference evidence="9 10" key="1">
    <citation type="journal article" date="2014" name="BMC Genomics">
        <title>Comparison of environmental and isolate Sulfobacillus genomes reveals diverse carbon, sulfur, nitrogen, and hydrogen metabolisms.</title>
        <authorList>
            <person name="Justice N.B."/>
            <person name="Norman A."/>
            <person name="Brown C.T."/>
            <person name="Singh A."/>
            <person name="Thomas B.C."/>
            <person name="Banfield J.F."/>
        </authorList>
    </citation>
    <scope>NUCLEOTIDE SEQUENCE [LARGE SCALE GENOMIC DNA]</scope>
    <source>
        <strain evidence="9">AMDSBA3</strain>
    </source>
</reference>
<dbReference type="PANTHER" id="PTHR33238:SF10">
    <property type="entry name" value="IRON-DEPENDENT REPRESSOR IDER"/>
    <property type="match status" value="1"/>
</dbReference>
<dbReference type="GO" id="GO:0045892">
    <property type="term" value="P:negative regulation of DNA-templated transcription"/>
    <property type="evidence" value="ECO:0007669"/>
    <property type="project" value="TreeGrafter"/>
</dbReference>
<dbReference type="EMBL" id="PXYV01000050">
    <property type="protein sequence ID" value="PSR20807.1"/>
    <property type="molecule type" value="Genomic_DNA"/>
</dbReference>
<comment type="caution">
    <text evidence="9">The sequence shown here is derived from an EMBL/GenBank/DDBJ whole genome shotgun (WGS) entry which is preliminary data.</text>
</comment>
<feature type="domain" description="Iron dependent repressor metal binding and dimerisation" evidence="8">
    <location>
        <begin position="72"/>
        <end position="138"/>
    </location>
</feature>
<evidence type="ECO:0000256" key="5">
    <source>
        <dbReference type="ARBA" id="ARBA00023125"/>
    </source>
</evidence>
<evidence type="ECO:0000256" key="6">
    <source>
        <dbReference type="ARBA" id="ARBA00023163"/>
    </source>
</evidence>
<feature type="domain" description="HTH dtxR-type" evidence="7">
    <location>
        <begin position="14"/>
        <end position="58"/>
    </location>
</feature>
<evidence type="ECO:0000256" key="3">
    <source>
        <dbReference type="ARBA" id="ARBA00011738"/>
    </source>
</evidence>
<dbReference type="GO" id="GO:0046914">
    <property type="term" value="F:transition metal ion binding"/>
    <property type="evidence" value="ECO:0007669"/>
    <property type="project" value="InterPro"/>
</dbReference>
<dbReference type="Pfam" id="PF02742">
    <property type="entry name" value="Fe_dep_repr_C"/>
    <property type="match status" value="1"/>
</dbReference>
<dbReference type="InterPro" id="IPR001367">
    <property type="entry name" value="Fe_dep_repressor"/>
</dbReference>
<dbReference type="AlphaFoldDB" id="A0A2T2WEY7"/>
<comment type="similarity">
    <text evidence="2">Belongs to the DtxR/MntR family.</text>
</comment>
<dbReference type="InterPro" id="IPR022689">
    <property type="entry name" value="Iron_dep_repressor"/>
</dbReference>
<dbReference type="InterPro" id="IPR036421">
    <property type="entry name" value="Fe_dep_repressor_sf"/>
</dbReference>
<dbReference type="InterPro" id="IPR008988">
    <property type="entry name" value="Transcriptional_repressor_C"/>
</dbReference>
<dbReference type="InterPro" id="IPR050536">
    <property type="entry name" value="DtxR_MntR_Metal-Reg"/>
</dbReference>
<protein>
    <submittedName>
        <fullName evidence="9">Metal-dependent transcriptional regulator</fullName>
    </submittedName>
</protein>
<dbReference type="GO" id="GO:0046983">
    <property type="term" value="F:protein dimerization activity"/>
    <property type="evidence" value="ECO:0007669"/>
    <property type="project" value="InterPro"/>
</dbReference>
<dbReference type="GO" id="GO:0005737">
    <property type="term" value="C:cytoplasm"/>
    <property type="evidence" value="ECO:0007669"/>
    <property type="project" value="UniProtKB-SubCell"/>
</dbReference>
<keyword evidence="5" id="KW-0238">DNA-binding</keyword>
<evidence type="ECO:0000259" key="8">
    <source>
        <dbReference type="Pfam" id="PF02742"/>
    </source>
</evidence>
<dbReference type="PANTHER" id="PTHR33238">
    <property type="entry name" value="IRON (METAL) DEPENDENT REPRESSOR, DTXR FAMILY"/>
    <property type="match status" value="1"/>
</dbReference>
<comment type="subcellular location">
    <subcellularLocation>
        <location evidence="1">Cytoplasm</location>
    </subcellularLocation>
</comment>
<evidence type="ECO:0000256" key="4">
    <source>
        <dbReference type="ARBA" id="ARBA00023015"/>
    </source>
</evidence>